<feature type="transmembrane region" description="Helical" evidence="4">
    <location>
        <begin position="170"/>
        <end position="196"/>
    </location>
</feature>
<reference evidence="7" key="1">
    <citation type="submission" date="2018-09" db="EMBL/GenBank/DDBJ databases">
        <authorList>
            <person name="Livingstone P.G."/>
            <person name="Whitworth D.E."/>
        </authorList>
    </citation>
    <scope>NUCLEOTIDE SEQUENCE [LARGE SCALE GENOMIC DNA]</scope>
    <source>
        <strain evidence="7">CA051B</strain>
    </source>
</reference>
<keyword evidence="4" id="KW-1133">Transmembrane helix</keyword>
<feature type="transmembrane region" description="Helical" evidence="4">
    <location>
        <begin position="102"/>
        <end position="123"/>
    </location>
</feature>
<evidence type="ECO:0000256" key="2">
    <source>
        <dbReference type="ARBA" id="ARBA00012438"/>
    </source>
</evidence>
<comment type="catalytic activity">
    <reaction evidence="1">
        <text>ATP + protein L-histidine = ADP + protein N-phospho-L-histidine.</text>
        <dbReference type="EC" id="2.7.13.3"/>
    </reaction>
</comment>
<keyword evidence="4" id="KW-0472">Membrane</keyword>
<keyword evidence="4" id="KW-0812">Transmembrane</keyword>
<dbReference type="PRINTS" id="PR00344">
    <property type="entry name" value="BCTRLSENSOR"/>
</dbReference>
<dbReference type="InterPro" id="IPR005467">
    <property type="entry name" value="His_kinase_dom"/>
</dbReference>
<dbReference type="SUPFAM" id="SSF55874">
    <property type="entry name" value="ATPase domain of HSP90 chaperone/DNA topoisomerase II/histidine kinase"/>
    <property type="match status" value="1"/>
</dbReference>
<dbReference type="SMART" id="SM00387">
    <property type="entry name" value="HATPase_c"/>
    <property type="match status" value="1"/>
</dbReference>
<evidence type="ECO:0000313" key="7">
    <source>
        <dbReference type="Proteomes" id="UP000272888"/>
    </source>
</evidence>
<evidence type="ECO:0000259" key="5">
    <source>
        <dbReference type="PROSITE" id="PS50109"/>
    </source>
</evidence>
<evidence type="ECO:0000256" key="4">
    <source>
        <dbReference type="SAM" id="Phobius"/>
    </source>
</evidence>
<comment type="caution">
    <text evidence="6">The sequence shown here is derived from an EMBL/GenBank/DDBJ whole genome shotgun (WGS) entry which is preliminary data.</text>
</comment>
<dbReference type="InterPro" id="IPR010559">
    <property type="entry name" value="Sig_transdc_His_kin_internal"/>
</dbReference>
<protein>
    <recommendedName>
        <fullName evidence="2">histidine kinase</fullName>
        <ecNumber evidence="2">2.7.13.3</ecNumber>
    </recommendedName>
</protein>
<dbReference type="Pfam" id="PF06580">
    <property type="entry name" value="His_kinase"/>
    <property type="match status" value="1"/>
</dbReference>
<dbReference type="AlphaFoldDB" id="A0A3A8PUX6"/>
<dbReference type="GO" id="GO:0016020">
    <property type="term" value="C:membrane"/>
    <property type="evidence" value="ECO:0007669"/>
    <property type="project" value="InterPro"/>
</dbReference>
<evidence type="ECO:0000313" key="6">
    <source>
        <dbReference type="EMBL" id="RKH58711.1"/>
    </source>
</evidence>
<gene>
    <name evidence="6" type="ORF">D7V93_16370</name>
</gene>
<dbReference type="Gene3D" id="3.30.565.10">
    <property type="entry name" value="Histidine kinase-like ATPase, C-terminal domain"/>
    <property type="match status" value="1"/>
</dbReference>
<dbReference type="PROSITE" id="PS50109">
    <property type="entry name" value="HIS_KIN"/>
    <property type="match status" value="1"/>
</dbReference>
<dbReference type="PANTHER" id="PTHR34220:SF7">
    <property type="entry name" value="SENSOR HISTIDINE KINASE YPDA"/>
    <property type="match status" value="1"/>
</dbReference>
<accession>A0A3A8PUX6</accession>
<feature type="domain" description="Histidine kinase" evidence="5">
    <location>
        <begin position="354"/>
        <end position="447"/>
    </location>
</feature>
<feature type="transmembrane region" description="Helical" evidence="4">
    <location>
        <begin position="129"/>
        <end position="154"/>
    </location>
</feature>
<dbReference type="InterPro" id="IPR050640">
    <property type="entry name" value="Bact_2-comp_sensor_kinase"/>
</dbReference>
<keyword evidence="7" id="KW-1185">Reference proteome</keyword>
<feature type="transmembrane region" description="Helical" evidence="4">
    <location>
        <begin position="216"/>
        <end position="232"/>
    </location>
</feature>
<dbReference type="EC" id="2.7.13.3" evidence="2"/>
<dbReference type="InterPro" id="IPR003594">
    <property type="entry name" value="HATPase_dom"/>
</dbReference>
<evidence type="ECO:0000256" key="3">
    <source>
        <dbReference type="SAM" id="MobiDB-lite"/>
    </source>
</evidence>
<dbReference type="InterPro" id="IPR004358">
    <property type="entry name" value="Sig_transdc_His_kin-like_C"/>
</dbReference>
<dbReference type="PANTHER" id="PTHR34220">
    <property type="entry name" value="SENSOR HISTIDINE KINASE YPDA"/>
    <property type="match status" value="1"/>
</dbReference>
<dbReference type="Proteomes" id="UP000272888">
    <property type="component" value="Unassembled WGS sequence"/>
</dbReference>
<evidence type="ECO:0000256" key="1">
    <source>
        <dbReference type="ARBA" id="ARBA00000085"/>
    </source>
</evidence>
<organism evidence="6 7">
    <name type="scientific">Corallococcus llansteffanensis</name>
    <dbReference type="NCBI Taxonomy" id="2316731"/>
    <lineage>
        <taxon>Bacteria</taxon>
        <taxon>Pseudomonadati</taxon>
        <taxon>Myxococcota</taxon>
        <taxon>Myxococcia</taxon>
        <taxon>Myxococcales</taxon>
        <taxon>Cystobacterineae</taxon>
        <taxon>Myxococcaceae</taxon>
        <taxon>Corallococcus</taxon>
    </lineage>
</organism>
<dbReference type="GO" id="GO:0000155">
    <property type="term" value="F:phosphorelay sensor kinase activity"/>
    <property type="evidence" value="ECO:0007669"/>
    <property type="project" value="InterPro"/>
</dbReference>
<name>A0A3A8PUX6_9BACT</name>
<sequence length="458" mass="50319">MHGGHAPRDRRRTARRHPRPLRTACRLATRANAQAGLHRGRAPGSFESRRGATLAEAAHPFPSAPHGTWFLRYAANPGGARNTMPHGAALEVVRRLSAMRRVWLWGMAAGFLGAVPHALRAYAEEPRDFLFKLALALVPYSAWALLGPLVLAVFQRVPPEPPRLARHLSVLLVAGAGFVQVHVLLLAPVLAALQQWSVHGVSFTQGVWRLLLERGALGYFEYLLFLAAWTALRTTRRLRERELAESRLAVQLAEARLQALRAQLDPHFLFNTLNAVAGLVRQQRNPEAVEALAELGHLLRVSLEGRGDHEVLLEDELELVRRFLGIEQLRFGGHLEIHLTPAPDTLRARVPALILQPLVENAIKHGIARRAGQGHLHVSTTRQGPRLLLEVRDDGPGLRAGGAGGTGIGVANTRARIRQLYGERYGLTLEDLPGGGVLAKVELPFVEGRPDMTRGPRA</sequence>
<dbReference type="Pfam" id="PF02518">
    <property type="entry name" value="HATPase_c"/>
    <property type="match status" value="1"/>
</dbReference>
<dbReference type="InterPro" id="IPR036890">
    <property type="entry name" value="HATPase_C_sf"/>
</dbReference>
<dbReference type="EMBL" id="RAWB01000150">
    <property type="protein sequence ID" value="RKH58711.1"/>
    <property type="molecule type" value="Genomic_DNA"/>
</dbReference>
<proteinExistence type="predicted"/>
<feature type="compositionally biased region" description="Basic residues" evidence="3">
    <location>
        <begin position="8"/>
        <end position="20"/>
    </location>
</feature>
<feature type="region of interest" description="Disordered" evidence="3">
    <location>
        <begin position="1"/>
        <end position="22"/>
    </location>
</feature>